<dbReference type="Gene3D" id="3.30.420.40">
    <property type="match status" value="1"/>
</dbReference>
<dbReference type="PANTHER" id="PTHR10196:SF69">
    <property type="entry name" value="GLYCEROL KINASE"/>
    <property type="match status" value="1"/>
</dbReference>
<comment type="similarity">
    <text evidence="2">Belongs to the FGGY kinase family.</text>
</comment>
<evidence type="ECO:0000313" key="9">
    <source>
        <dbReference type="EMBL" id="KAG2227301.1"/>
    </source>
</evidence>
<dbReference type="GO" id="GO:0004370">
    <property type="term" value="F:glycerol kinase activity"/>
    <property type="evidence" value="ECO:0007669"/>
    <property type="project" value="UniProtKB-EC"/>
</dbReference>
<evidence type="ECO:0000256" key="1">
    <source>
        <dbReference type="ARBA" id="ARBA00005190"/>
    </source>
</evidence>
<feature type="domain" description="Carbohydrate kinase FGGY N-terminal" evidence="8">
    <location>
        <begin position="5"/>
        <end position="178"/>
    </location>
</feature>
<protein>
    <recommendedName>
        <fullName evidence="3">glycerol kinase</fullName>
        <ecNumber evidence="3">2.7.1.30</ecNumber>
    </recommendedName>
    <alternativeName>
        <fullName evidence="6">ATP:glycerol 3-phosphotransferase</fullName>
    </alternativeName>
</protein>
<evidence type="ECO:0000256" key="2">
    <source>
        <dbReference type="ARBA" id="ARBA00009156"/>
    </source>
</evidence>
<dbReference type="PANTHER" id="PTHR10196">
    <property type="entry name" value="SUGAR KINASE"/>
    <property type="match status" value="1"/>
</dbReference>
<dbReference type="SUPFAM" id="SSF53067">
    <property type="entry name" value="Actin-like ATPase domain"/>
    <property type="match status" value="1"/>
</dbReference>
<keyword evidence="7" id="KW-0472">Membrane</keyword>
<keyword evidence="4" id="KW-0808">Transferase</keyword>
<evidence type="ECO:0000256" key="3">
    <source>
        <dbReference type="ARBA" id="ARBA00012099"/>
    </source>
</evidence>
<keyword evidence="7" id="KW-0812">Transmembrane</keyword>
<organism evidence="9 10">
    <name type="scientific">Circinella minor</name>
    <dbReference type="NCBI Taxonomy" id="1195481"/>
    <lineage>
        <taxon>Eukaryota</taxon>
        <taxon>Fungi</taxon>
        <taxon>Fungi incertae sedis</taxon>
        <taxon>Mucoromycota</taxon>
        <taxon>Mucoromycotina</taxon>
        <taxon>Mucoromycetes</taxon>
        <taxon>Mucorales</taxon>
        <taxon>Lichtheimiaceae</taxon>
        <taxon>Circinella</taxon>
    </lineage>
</organism>
<evidence type="ECO:0000256" key="5">
    <source>
        <dbReference type="ARBA" id="ARBA00022777"/>
    </source>
</evidence>
<reference evidence="9 10" key="1">
    <citation type="submission" date="2020-12" db="EMBL/GenBank/DDBJ databases">
        <title>Metabolic potential, ecology and presence of endohyphal bacteria is reflected in genomic diversity of Mucoromycotina.</title>
        <authorList>
            <person name="Muszewska A."/>
            <person name="Okrasinska A."/>
            <person name="Steczkiewicz K."/>
            <person name="Drgas O."/>
            <person name="Orlowska M."/>
            <person name="Perlinska-Lenart U."/>
            <person name="Aleksandrzak-Piekarczyk T."/>
            <person name="Szatraj K."/>
            <person name="Zielenkiewicz U."/>
            <person name="Pilsyk S."/>
            <person name="Malc E."/>
            <person name="Mieczkowski P."/>
            <person name="Kruszewska J.S."/>
            <person name="Biernat P."/>
            <person name="Pawlowska J."/>
        </authorList>
    </citation>
    <scope>NUCLEOTIDE SEQUENCE [LARGE SCALE GENOMIC DNA]</scope>
    <source>
        <strain evidence="9 10">CBS 142.35</strain>
    </source>
</reference>
<feature type="transmembrane region" description="Helical" evidence="7">
    <location>
        <begin position="173"/>
        <end position="191"/>
    </location>
</feature>
<name>A0A8H7VLP5_9FUNG</name>
<sequence>MTRLVGAIDQGTTSTRFVIFDELGSIVTYHQMEFEQHYPHPGWVEHDPHDLLATAQSCVEQAVRKLESTGKYHASDIASVGITNQRETTIAWDSVTGEPLYPAIVWSDGRTALTVKQLTETSKLGVNALQAICGLPLTTYFSAVKLRWMLDHVPAVKNALDQGRLRFSTVDTWLIYLLSLCILLGFGIARLDAGKESS</sequence>
<comment type="pathway">
    <text evidence="1">Polyol metabolism; glycerol degradation via glycerol kinase pathway; sn-glycerol 3-phosphate from glycerol: step 1/1.</text>
</comment>
<dbReference type="AlphaFoldDB" id="A0A8H7VLP5"/>
<evidence type="ECO:0000313" key="10">
    <source>
        <dbReference type="Proteomes" id="UP000646827"/>
    </source>
</evidence>
<dbReference type="Proteomes" id="UP000646827">
    <property type="component" value="Unassembled WGS sequence"/>
</dbReference>
<dbReference type="UniPathway" id="UPA00618">
    <property type="reaction ID" value="UER00672"/>
</dbReference>
<keyword evidence="5" id="KW-0418">Kinase</keyword>
<dbReference type="OrthoDB" id="5422795at2759"/>
<dbReference type="GO" id="GO:0005739">
    <property type="term" value="C:mitochondrion"/>
    <property type="evidence" value="ECO:0007669"/>
    <property type="project" value="TreeGrafter"/>
</dbReference>
<proteinExistence type="inferred from homology"/>
<keyword evidence="10" id="KW-1185">Reference proteome</keyword>
<dbReference type="EC" id="2.7.1.30" evidence="3"/>
<dbReference type="GO" id="GO:0019563">
    <property type="term" value="P:glycerol catabolic process"/>
    <property type="evidence" value="ECO:0007669"/>
    <property type="project" value="UniProtKB-UniPathway"/>
</dbReference>
<dbReference type="InterPro" id="IPR018484">
    <property type="entry name" value="FGGY_N"/>
</dbReference>
<dbReference type="PROSITE" id="PS00933">
    <property type="entry name" value="FGGY_KINASES_1"/>
    <property type="match status" value="1"/>
</dbReference>
<keyword evidence="7" id="KW-1133">Transmembrane helix</keyword>
<evidence type="ECO:0000256" key="7">
    <source>
        <dbReference type="SAM" id="Phobius"/>
    </source>
</evidence>
<dbReference type="Pfam" id="PF00370">
    <property type="entry name" value="FGGY_N"/>
    <property type="match status" value="1"/>
</dbReference>
<feature type="non-terminal residue" evidence="9">
    <location>
        <position position="1"/>
    </location>
</feature>
<comment type="caution">
    <text evidence="9">The sequence shown here is derived from an EMBL/GenBank/DDBJ whole genome shotgun (WGS) entry which is preliminary data.</text>
</comment>
<dbReference type="InterPro" id="IPR043129">
    <property type="entry name" value="ATPase_NBD"/>
</dbReference>
<accession>A0A8H7VLP5</accession>
<gene>
    <name evidence="9" type="ORF">INT45_004256</name>
</gene>
<evidence type="ECO:0000256" key="4">
    <source>
        <dbReference type="ARBA" id="ARBA00022679"/>
    </source>
</evidence>
<dbReference type="InterPro" id="IPR018483">
    <property type="entry name" value="Carb_kinase_FGGY_CS"/>
</dbReference>
<evidence type="ECO:0000256" key="6">
    <source>
        <dbReference type="ARBA" id="ARBA00043149"/>
    </source>
</evidence>
<dbReference type="GO" id="GO:0006641">
    <property type="term" value="P:triglyceride metabolic process"/>
    <property type="evidence" value="ECO:0007669"/>
    <property type="project" value="TreeGrafter"/>
</dbReference>
<dbReference type="EMBL" id="JAEPRB010000008">
    <property type="protein sequence ID" value="KAG2227301.1"/>
    <property type="molecule type" value="Genomic_DNA"/>
</dbReference>
<evidence type="ECO:0000259" key="8">
    <source>
        <dbReference type="Pfam" id="PF00370"/>
    </source>
</evidence>
<dbReference type="GO" id="GO:0046167">
    <property type="term" value="P:glycerol-3-phosphate biosynthetic process"/>
    <property type="evidence" value="ECO:0007669"/>
    <property type="project" value="TreeGrafter"/>
</dbReference>